<dbReference type="InterPro" id="IPR029045">
    <property type="entry name" value="ClpP/crotonase-like_dom_sf"/>
</dbReference>
<evidence type="ECO:0000313" key="7">
    <source>
        <dbReference type="EMBL" id="OEJ69341.1"/>
    </source>
</evidence>
<evidence type="ECO:0000256" key="1">
    <source>
        <dbReference type="ARBA" id="ARBA00008683"/>
    </source>
</evidence>
<keyword evidence="3" id="KW-0378">Hydrolase</keyword>
<dbReference type="EMBL" id="MCGG01000008">
    <property type="protein sequence ID" value="OEJ69341.1"/>
    <property type="molecule type" value="Genomic_DNA"/>
</dbReference>
<accession>A0A1E5QBK7</accession>
<reference evidence="8" key="1">
    <citation type="submission" date="2016-07" db="EMBL/GenBank/DDBJ databases">
        <authorList>
            <person name="Florea S."/>
            <person name="Webb J.S."/>
            <person name="Jaromczyk J."/>
            <person name="Schardl C.L."/>
        </authorList>
    </citation>
    <scope>NUCLEOTIDE SEQUENCE [LARGE SCALE GENOMIC DNA]</scope>
    <source>
        <strain evidence="8">MV-1</strain>
    </source>
</reference>
<dbReference type="STRING" id="28181.BEN30_04495"/>
<dbReference type="OrthoDB" id="9764363at2"/>
<dbReference type="InterPro" id="IPR002142">
    <property type="entry name" value="Peptidase_S49"/>
</dbReference>
<dbReference type="GO" id="GO:0008236">
    <property type="term" value="F:serine-type peptidase activity"/>
    <property type="evidence" value="ECO:0007669"/>
    <property type="project" value="UniProtKB-KW"/>
</dbReference>
<evidence type="ECO:0000256" key="5">
    <source>
        <dbReference type="SAM" id="Phobius"/>
    </source>
</evidence>
<name>A0A1E5QBK7_9PROT</name>
<dbReference type="PANTHER" id="PTHR42987">
    <property type="entry name" value="PEPTIDASE S49"/>
    <property type="match status" value="1"/>
</dbReference>
<dbReference type="InterPro" id="IPR047272">
    <property type="entry name" value="S49_SppA_C"/>
</dbReference>
<comment type="similarity">
    <text evidence="1">Belongs to the peptidase S49 family.</text>
</comment>
<dbReference type="CDD" id="cd07023">
    <property type="entry name" value="S49_Sppa_N_C"/>
    <property type="match status" value="1"/>
</dbReference>
<keyword evidence="2" id="KW-0645">Protease</keyword>
<proteinExistence type="inferred from homology"/>
<dbReference type="SUPFAM" id="SSF52096">
    <property type="entry name" value="ClpP/crotonase"/>
    <property type="match status" value="1"/>
</dbReference>
<dbReference type="PANTHER" id="PTHR42987:SF6">
    <property type="entry name" value="PROTEINASE IV"/>
    <property type="match status" value="1"/>
</dbReference>
<evidence type="ECO:0000313" key="8">
    <source>
        <dbReference type="Proteomes" id="UP000095347"/>
    </source>
</evidence>
<comment type="caution">
    <text evidence="7">The sequence shown here is derived from an EMBL/GenBank/DDBJ whole genome shotgun (WGS) entry which is preliminary data.</text>
</comment>
<evidence type="ECO:0000259" key="6">
    <source>
        <dbReference type="Pfam" id="PF01343"/>
    </source>
</evidence>
<dbReference type="AlphaFoldDB" id="A0A1E5QBK7"/>
<dbReference type="Gene3D" id="3.90.226.10">
    <property type="entry name" value="2-enoyl-CoA Hydratase, Chain A, domain 1"/>
    <property type="match status" value="2"/>
</dbReference>
<dbReference type="Proteomes" id="UP000095347">
    <property type="component" value="Unassembled WGS sequence"/>
</dbReference>
<gene>
    <name evidence="7" type="ORF">BEN30_04495</name>
</gene>
<protein>
    <recommendedName>
        <fullName evidence="6">Peptidase S49 domain-containing protein</fullName>
    </recommendedName>
</protein>
<evidence type="ECO:0000256" key="2">
    <source>
        <dbReference type="ARBA" id="ARBA00022670"/>
    </source>
</evidence>
<dbReference type="NCBIfam" id="TIGR00706">
    <property type="entry name" value="SppA_dom"/>
    <property type="match status" value="1"/>
</dbReference>
<keyword evidence="5" id="KW-1133">Transmembrane helix</keyword>
<dbReference type="Pfam" id="PF01343">
    <property type="entry name" value="Peptidase_S49"/>
    <property type="match status" value="1"/>
</dbReference>
<dbReference type="GO" id="GO:0006508">
    <property type="term" value="P:proteolysis"/>
    <property type="evidence" value="ECO:0007669"/>
    <property type="project" value="UniProtKB-KW"/>
</dbReference>
<keyword evidence="4" id="KW-0720">Serine protease</keyword>
<keyword evidence="8" id="KW-1185">Reference proteome</keyword>
<keyword evidence="5" id="KW-0472">Membrane</keyword>
<evidence type="ECO:0000256" key="3">
    <source>
        <dbReference type="ARBA" id="ARBA00022801"/>
    </source>
</evidence>
<keyword evidence="5" id="KW-0812">Transmembrane</keyword>
<organism evidence="7 8">
    <name type="scientific">Magnetovibrio blakemorei</name>
    <dbReference type="NCBI Taxonomy" id="28181"/>
    <lineage>
        <taxon>Bacteria</taxon>
        <taxon>Pseudomonadati</taxon>
        <taxon>Pseudomonadota</taxon>
        <taxon>Alphaproteobacteria</taxon>
        <taxon>Rhodospirillales</taxon>
        <taxon>Magnetovibrionaceae</taxon>
        <taxon>Magnetovibrio</taxon>
    </lineage>
</organism>
<feature type="transmembrane region" description="Helical" evidence="5">
    <location>
        <begin position="20"/>
        <end position="38"/>
    </location>
</feature>
<evidence type="ECO:0000256" key="4">
    <source>
        <dbReference type="ARBA" id="ARBA00022825"/>
    </source>
</evidence>
<dbReference type="InterPro" id="IPR004635">
    <property type="entry name" value="Pept_S49_SppA"/>
</dbReference>
<sequence>MSLDTDKLIERRRQRRSALLWKVMATLSLTALIAVLVMRTVAPDNGLAGGQLFDGAHIARVQISGIILEDRFRDKMLKELKDDDKVKAVLIEINSPGGTVVGGENLYLGLKDLASKKPVVAVMGSTATSAAYMTAIGADRIFARNGTLTGSIGVILQTADLTELMDKIGMKPVTIKSGELKAQPNPLESLSPAARKHMQDVVMDMYDLFVGMVAERRNMDVDAVKKLADGRVFTGQKALDAGLIDAIGGEAEAILWLETEKSLEADLRVVDEKPDYPRPDVVERVFGAVGKALVSERLTLDGLLAVWQPEL</sequence>
<feature type="domain" description="Peptidase S49" evidence="6">
    <location>
        <begin position="112"/>
        <end position="263"/>
    </location>
</feature>
<dbReference type="RefSeq" id="WP_069956805.1">
    <property type="nucleotide sequence ID" value="NZ_MCGG01000008.1"/>
</dbReference>